<proteinExistence type="predicted"/>
<gene>
    <name evidence="1" type="ORF">EDB92DRAFT_1942217</name>
</gene>
<evidence type="ECO:0000313" key="2">
    <source>
        <dbReference type="Proteomes" id="UP001201163"/>
    </source>
</evidence>
<comment type="caution">
    <text evidence="1">The sequence shown here is derived from an EMBL/GenBank/DDBJ whole genome shotgun (WGS) entry which is preliminary data.</text>
</comment>
<dbReference type="AlphaFoldDB" id="A0AAD4LLN6"/>
<protein>
    <submittedName>
        <fullName evidence="1">Uncharacterized protein</fullName>
    </submittedName>
</protein>
<accession>A0AAD4LLN6</accession>
<keyword evidence="2" id="KW-1185">Reference proteome</keyword>
<sequence>MVLHDALTLSPQARSHILNSLTLIGDDDLGDSPAVGLQINNLCFASPRPTLSPLPTFVSSCCSPLTSCGSPYVSCSPSLIALSSPAMSPVFPHASPPTSHAPSPRPCSSLVPLKLALPDELPVSRPLSPFVLPALALPNECPIITSTPLVNLLGDDEDDTFLNAHPLLSPVMPCSSCSVVVDDTALNEGVKTSATLVSTSRSDTLHTNAPLYPPLFLSCVCKQPRDPDEIEPTTPHHHDSTPCPDSPTPCLAIVPTNHPLHAHTRAKRAWEYDADDEGPDKRLLKQFAICTTPLPKFKKYRCWPKTQKYKPPKNQKMLPVYRDANRKPMTTDNAEPSVLQFHP</sequence>
<name>A0AAD4LLN6_9AGAM</name>
<dbReference type="Proteomes" id="UP001201163">
    <property type="component" value="Unassembled WGS sequence"/>
</dbReference>
<organism evidence="1 2">
    <name type="scientific">Lactarius akahatsu</name>
    <dbReference type="NCBI Taxonomy" id="416441"/>
    <lineage>
        <taxon>Eukaryota</taxon>
        <taxon>Fungi</taxon>
        <taxon>Dikarya</taxon>
        <taxon>Basidiomycota</taxon>
        <taxon>Agaricomycotina</taxon>
        <taxon>Agaricomycetes</taxon>
        <taxon>Russulales</taxon>
        <taxon>Russulaceae</taxon>
        <taxon>Lactarius</taxon>
    </lineage>
</organism>
<dbReference type="EMBL" id="JAKELL010000008">
    <property type="protein sequence ID" value="KAH8996592.1"/>
    <property type="molecule type" value="Genomic_DNA"/>
</dbReference>
<evidence type="ECO:0000313" key="1">
    <source>
        <dbReference type="EMBL" id="KAH8996592.1"/>
    </source>
</evidence>
<reference evidence="1" key="1">
    <citation type="submission" date="2022-01" db="EMBL/GenBank/DDBJ databases">
        <title>Comparative genomics reveals a dynamic genome evolution in the ectomycorrhizal milk-cap (Lactarius) mushrooms.</title>
        <authorList>
            <consortium name="DOE Joint Genome Institute"/>
            <person name="Lebreton A."/>
            <person name="Tang N."/>
            <person name="Kuo A."/>
            <person name="LaButti K."/>
            <person name="Drula E."/>
            <person name="Barry K."/>
            <person name="Clum A."/>
            <person name="Lipzen A."/>
            <person name="Mousain D."/>
            <person name="Ng V."/>
            <person name="Wang R."/>
            <person name="Wang X."/>
            <person name="Dai Y."/>
            <person name="Henrissat B."/>
            <person name="Grigoriev I.V."/>
            <person name="Guerin-Laguette A."/>
            <person name="Yu F."/>
            <person name="Martin F.M."/>
        </authorList>
    </citation>
    <scope>NUCLEOTIDE SEQUENCE</scope>
    <source>
        <strain evidence="1">QP</strain>
    </source>
</reference>